<dbReference type="EMBL" id="MWWR01000006">
    <property type="protein sequence ID" value="OZG51851.1"/>
    <property type="molecule type" value="Genomic_DNA"/>
</dbReference>
<evidence type="ECO:0000313" key="3">
    <source>
        <dbReference type="Proteomes" id="UP000216725"/>
    </source>
</evidence>
<gene>
    <name evidence="2" type="ORF">PSRA_0931</name>
</gene>
<keyword evidence="1" id="KW-0472">Membrane</keyword>
<dbReference type="AlphaFoldDB" id="A0A261EYB9"/>
<accession>A0A261EYB9</accession>
<evidence type="ECO:0000256" key="1">
    <source>
        <dbReference type="SAM" id="Phobius"/>
    </source>
</evidence>
<sequence length="190" mass="21000">MMPWSAYILAARPCAADAQTLAYQFDETPMPQRPISVFGALGIVFLLVAIIIVYAAFLRRPRAAAPSAYARHGIDSDTRSWHERVAQILARFNAGQIDDDEAYRLLARLCREYATMRTGSDMSTTTLTDIRRASGAQAGMRPNPGLQALRQTIAALYPPEFADPASNPRAAEATVDMACDWVDRLIEGWH</sequence>
<keyword evidence="3" id="KW-1185">Reference proteome</keyword>
<keyword evidence="1" id="KW-0812">Transmembrane</keyword>
<feature type="transmembrane region" description="Helical" evidence="1">
    <location>
        <begin position="34"/>
        <end position="57"/>
    </location>
</feature>
<dbReference type="Proteomes" id="UP000216725">
    <property type="component" value="Unassembled WGS sequence"/>
</dbReference>
<keyword evidence="1" id="KW-1133">Transmembrane helix</keyword>
<proteinExistence type="predicted"/>
<dbReference type="OrthoDB" id="3240329at2"/>
<dbReference type="RefSeq" id="WP_094660744.1">
    <property type="nucleotide sequence ID" value="NZ_MWWR01000006.1"/>
</dbReference>
<reference evidence="2 3" key="1">
    <citation type="journal article" date="2017" name="BMC Genomics">
        <title>Comparative genomic and phylogenomic analyses of the Bifidobacteriaceae family.</title>
        <authorList>
            <person name="Lugli G.A."/>
            <person name="Milani C."/>
            <person name="Turroni F."/>
            <person name="Duranti S."/>
            <person name="Mancabelli L."/>
            <person name="Mangifesta M."/>
            <person name="Ferrario C."/>
            <person name="Modesto M."/>
            <person name="Mattarelli P."/>
            <person name="Jiri K."/>
            <person name="van Sinderen D."/>
            <person name="Ventura M."/>
        </authorList>
    </citation>
    <scope>NUCLEOTIDE SEQUENCE [LARGE SCALE GENOMIC DNA]</scope>
    <source>
        <strain evidence="2 3">DSM 24742</strain>
    </source>
</reference>
<name>A0A261EYB9_9BIFI</name>
<protein>
    <submittedName>
        <fullName evidence="2">Uncharacterized protein</fullName>
    </submittedName>
</protein>
<evidence type="ECO:0000313" key="2">
    <source>
        <dbReference type="EMBL" id="OZG51851.1"/>
    </source>
</evidence>
<comment type="caution">
    <text evidence="2">The sequence shown here is derived from an EMBL/GenBank/DDBJ whole genome shotgun (WGS) entry which is preliminary data.</text>
</comment>
<organism evidence="2 3">
    <name type="scientific">Pseudoscardovia radai</name>
    <dbReference type="NCBI Taxonomy" id="987066"/>
    <lineage>
        <taxon>Bacteria</taxon>
        <taxon>Bacillati</taxon>
        <taxon>Actinomycetota</taxon>
        <taxon>Actinomycetes</taxon>
        <taxon>Bifidobacteriales</taxon>
        <taxon>Bifidobacteriaceae</taxon>
        <taxon>Pseudoscardovia</taxon>
    </lineage>
</organism>